<organism evidence="7 8">
    <name type="scientific">Sporothrix eucalyptigena</name>
    <dbReference type="NCBI Taxonomy" id="1812306"/>
    <lineage>
        <taxon>Eukaryota</taxon>
        <taxon>Fungi</taxon>
        <taxon>Dikarya</taxon>
        <taxon>Ascomycota</taxon>
        <taxon>Pezizomycotina</taxon>
        <taxon>Sordariomycetes</taxon>
        <taxon>Sordariomycetidae</taxon>
        <taxon>Ophiostomatales</taxon>
        <taxon>Ophiostomataceae</taxon>
        <taxon>Sporothrix</taxon>
    </lineage>
</organism>
<evidence type="ECO:0000259" key="6">
    <source>
        <dbReference type="SMART" id="SM00906"/>
    </source>
</evidence>
<comment type="caution">
    <text evidence="7">The sequence shown here is derived from an EMBL/GenBank/DDBJ whole genome shotgun (WGS) entry which is preliminary data.</text>
</comment>
<dbReference type="PANTHER" id="PTHR47338:SF4">
    <property type="entry name" value="ZN(II)2CYS6 TRANSCRIPTION FACTOR (EUROFUNG)"/>
    <property type="match status" value="1"/>
</dbReference>
<proteinExistence type="predicted"/>
<dbReference type="Pfam" id="PF04082">
    <property type="entry name" value="Fungal_trans"/>
    <property type="match status" value="1"/>
</dbReference>
<evidence type="ECO:0000256" key="2">
    <source>
        <dbReference type="ARBA" id="ARBA00022723"/>
    </source>
</evidence>
<comment type="subcellular location">
    <subcellularLocation>
        <location evidence="1">Nucleus</location>
    </subcellularLocation>
</comment>
<gene>
    <name evidence="7" type="ORF">SEUCBS140593_008951</name>
</gene>
<sequence length="574" mass="64412">MTDLTCLSNTDLTSLSKKDLTSTGHISLDVLPPSDVLLSLMDTYFSHVHNRPYAFFHERTFMDQLRVELYEQMTSFVRNTPERIYSCLLLAICAFSVRFSPHPAFVGRTVEASEAYSRAAWKDVMENHLSSDAYQSLQAIQCVGILAIVDYTAGQVSAGWLRLGLAIRMAQEAGMMQEPPPSLPVIERETRRRTWWSIYLVDKLISCAKSRPSTIWETDCLLRLPSDPLDFGANDEVNNDGSPGSRNDSIGIDVASGTTMSESLDQLLHWHTDSSATHSLSVFGLTILMVSVLGRCARYMYGRMADHLPPWDPKSETVAIRTSLGRIEQLLRTRTEPSLGVPPRDAAIQTSRIVYTHCMFHLCHCLLNHPFLLRKRLQSTVSRIPPAFIMQAFSTVEQHACKLTDLLDSAWTSSTSSSSTSPTSFDMLTMDGTQNQPVSSIFAYCAMIAAGVHILSHGHRNRQAFAALMPLVDNVPQQQRKDSSTAPQFGQYDTNDYFLRSRQFIQKLEALWPMVVNIETRLDYLVLSTDVLPDLFDTTCLMDELDSGTEDYLWSITDYGALARYDTLLVKPGE</sequence>
<dbReference type="InterPro" id="IPR007219">
    <property type="entry name" value="XnlR_reg_dom"/>
</dbReference>
<evidence type="ECO:0000256" key="3">
    <source>
        <dbReference type="ARBA" id="ARBA00023015"/>
    </source>
</evidence>
<dbReference type="EMBL" id="CAWUHD010000135">
    <property type="protein sequence ID" value="CAK7234468.1"/>
    <property type="molecule type" value="Genomic_DNA"/>
</dbReference>
<feature type="domain" description="Xylanolytic transcriptional activator regulatory" evidence="6">
    <location>
        <begin position="159"/>
        <end position="231"/>
    </location>
</feature>
<reference evidence="7 8" key="1">
    <citation type="submission" date="2024-01" db="EMBL/GenBank/DDBJ databases">
        <authorList>
            <person name="Allen C."/>
            <person name="Tagirdzhanova G."/>
        </authorList>
    </citation>
    <scope>NUCLEOTIDE SEQUENCE [LARGE SCALE GENOMIC DNA]</scope>
</reference>
<evidence type="ECO:0000313" key="7">
    <source>
        <dbReference type="EMBL" id="CAK7234468.1"/>
    </source>
</evidence>
<evidence type="ECO:0000313" key="8">
    <source>
        <dbReference type="Proteomes" id="UP001642482"/>
    </source>
</evidence>
<keyword evidence="8" id="KW-1185">Reference proteome</keyword>
<accession>A0ABP0CRP1</accession>
<evidence type="ECO:0000256" key="5">
    <source>
        <dbReference type="ARBA" id="ARBA00023242"/>
    </source>
</evidence>
<dbReference type="SMART" id="SM00906">
    <property type="entry name" value="Fungal_trans"/>
    <property type="match status" value="1"/>
</dbReference>
<keyword evidence="3" id="KW-0805">Transcription regulation</keyword>
<name>A0ABP0CRP1_9PEZI</name>
<dbReference type="InterPro" id="IPR050815">
    <property type="entry name" value="TF_fung"/>
</dbReference>
<keyword evidence="2" id="KW-0479">Metal-binding</keyword>
<evidence type="ECO:0000256" key="4">
    <source>
        <dbReference type="ARBA" id="ARBA00023163"/>
    </source>
</evidence>
<keyword evidence="4" id="KW-0804">Transcription</keyword>
<protein>
    <recommendedName>
        <fullName evidence="6">Xylanolytic transcriptional activator regulatory domain-containing protein</fullName>
    </recommendedName>
</protein>
<dbReference type="CDD" id="cd12148">
    <property type="entry name" value="fungal_TF_MHR"/>
    <property type="match status" value="1"/>
</dbReference>
<dbReference type="Proteomes" id="UP001642482">
    <property type="component" value="Unassembled WGS sequence"/>
</dbReference>
<dbReference type="PANTHER" id="PTHR47338">
    <property type="entry name" value="ZN(II)2CYS6 TRANSCRIPTION FACTOR (EUROFUNG)-RELATED"/>
    <property type="match status" value="1"/>
</dbReference>
<keyword evidence="5" id="KW-0539">Nucleus</keyword>
<evidence type="ECO:0000256" key="1">
    <source>
        <dbReference type="ARBA" id="ARBA00004123"/>
    </source>
</evidence>